<reference evidence="2 4" key="2">
    <citation type="submission" date="2018-06" db="EMBL/GenBank/DDBJ databases">
        <authorList>
            <consortium name="Pathogen Informatics"/>
            <person name="Doyle S."/>
        </authorList>
    </citation>
    <scope>NUCLEOTIDE SEQUENCE [LARGE SCALE GENOMIC DNA]</scope>
    <source>
        <strain evidence="2 4">NCTC12376</strain>
    </source>
</reference>
<evidence type="ECO:0000313" key="1">
    <source>
        <dbReference type="EMBL" id="KTD54693.1"/>
    </source>
</evidence>
<organism evidence="2 4">
    <name type="scientific">Legionella quateirensis</name>
    <dbReference type="NCBI Taxonomy" id="45072"/>
    <lineage>
        <taxon>Bacteria</taxon>
        <taxon>Pseudomonadati</taxon>
        <taxon>Pseudomonadota</taxon>
        <taxon>Gammaproteobacteria</taxon>
        <taxon>Legionellales</taxon>
        <taxon>Legionellaceae</taxon>
        <taxon>Legionella</taxon>
    </lineage>
</organism>
<dbReference type="Proteomes" id="UP000254230">
    <property type="component" value="Unassembled WGS sequence"/>
</dbReference>
<gene>
    <name evidence="1" type="primary">lepB_1</name>
    <name evidence="1" type="ORF">Lqua_0200</name>
    <name evidence="2" type="ORF">NCTC12376_00664</name>
</gene>
<keyword evidence="3" id="KW-1185">Reference proteome</keyword>
<protein>
    <submittedName>
        <fullName evidence="1">Effector protein B, substrate of the Dot/Icm secretion system</fullName>
    </submittedName>
    <submittedName>
        <fullName evidence="2">LepB protein</fullName>
    </submittedName>
</protein>
<dbReference type="Proteomes" id="UP000054639">
    <property type="component" value="Unassembled WGS sequence"/>
</dbReference>
<dbReference type="AlphaFoldDB" id="A0A378KTD8"/>
<dbReference type="OrthoDB" id="5631765at2"/>
<proteinExistence type="predicted"/>
<accession>A0A378KTD8</accession>
<evidence type="ECO:0000313" key="4">
    <source>
        <dbReference type="Proteomes" id="UP000254230"/>
    </source>
</evidence>
<dbReference type="RefSeq" id="WP_058472459.1">
    <property type="nucleotide sequence ID" value="NZ_CAAAIL010000014.1"/>
</dbReference>
<name>A0A378KTD8_9GAMM</name>
<evidence type="ECO:0000313" key="3">
    <source>
        <dbReference type="Proteomes" id="UP000054639"/>
    </source>
</evidence>
<dbReference type="STRING" id="45072.Lqua_0200"/>
<reference evidence="1 3" key="1">
    <citation type="submission" date="2015-11" db="EMBL/GenBank/DDBJ databases">
        <title>Genomic analysis of 38 Legionella species identifies large and diverse effector repertoires.</title>
        <authorList>
            <person name="Burstein D."/>
            <person name="Amaro F."/>
            <person name="Zusman T."/>
            <person name="Lifshitz Z."/>
            <person name="Cohen O."/>
            <person name="Gilbert J.A."/>
            <person name="Pupko T."/>
            <person name="Shuman H.A."/>
            <person name="Segal G."/>
        </authorList>
    </citation>
    <scope>NUCLEOTIDE SEQUENCE [LARGE SCALE GENOMIC DNA]</scope>
    <source>
        <strain evidence="1 3">ATCC 49507</strain>
    </source>
</reference>
<evidence type="ECO:0000313" key="2">
    <source>
        <dbReference type="EMBL" id="STY16871.1"/>
    </source>
</evidence>
<dbReference type="EMBL" id="UGOW01000001">
    <property type="protein sequence ID" value="STY16871.1"/>
    <property type="molecule type" value="Genomic_DNA"/>
</dbReference>
<dbReference type="EMBL" id="LNYR01000002">
    <property type="protein sequence ID" value="KTD54693.1"/>
    <property type="molecule type" value="Genomic_DNA"/>
</dbReference>
<sequence>MKITEILNHLKKQPPKPLTQEVSQNLQKIKEICDNEFSNQSFYGNAALNRKMLLDPRIARLLTPDVIAYLFTNEPTQETKIYRNSGGSINLRDAIYYGFNDGLYTLKYMTNNEHDYNSKQYEQQKAEFESNTLFITSNITIAAGVNETEAEANPYNISLSEQFEQIVTEINSLKKSGKSAELLKVPGYTTESMRSQVGGGFKTLCGVLKVNLIVDEDRKIQIPNETLDGFCEKFLQNPDAMLNGTVIHLFYDRAHIEAALEQDTTIQIGNGEYSYQDIFRTMVNKVASQPDNYPPCAKEQFYLRMGLVAKDLNNRFQSEVSLAQQSLTDADHKIIPIQTDDIAQRKRFVSLLNQIEDKIGQFHDRKEIKAEAAARTLHSELTKEWVNYNINPNQQSYEKFKENCDHAIKDAKEVLQHHRGWKDFFVKIALNIVSLALAIDSKIKTGSFDFRVTQTDSDKKLDEISESVSSMRAGMGG</sequence>